<keyword evidence="2" id="KW-1185">Reference proteome</keyword>
<gene>
    <name evidence="1" type="ORF">J2Z35_000089</name>
</gene>
<name>A0ABS4KEW7_9FIRM</name>
<dbReference type="EMBL" id="JAGGLI010000001">
    <property type="protein sequence ID" value="MBP2026300.1"/>
    <property type="molecule type" value="Genomic_DNA"/>
</dbReference>
<sequence length="603" mass="70242">MTDVLSKKHANLDYSLSAIEFYSQVLSIEQLFSYGYRHFHKITGLKKSAIFALEEESYVLKECVGYDIKKDFYPCDSKLENIATLCGTTLCENKNQYFKEDFLKKYNAEIIIPLIVKDTLAGFILTETLPDICSEKYHLEYIEGMKNLFNMSLSNAYDREKFDFLKADIDKKVYNLILVNQCTRLIMAERCLDRLYALCIDVIRELTSSSVTTFGIYDTLKEAGVVKGYVDILCSEKKVIKEFKMKKSRLINEKTIYNVKIDKELLSEIIEDTSALESLGAEYIVFIAQEEILGFVTIGKPVNESPYDYLILNQAESIAKSIYIAMKNAIYIKEINQNREKIENQIKGMKKLNLMIKNINSCNSIDEIYDITLETLRLGYKMKRGFILIKTKDNYKIKPIGYNADRKINLMPKFNINEESIYFSHGSENIKNYFDIEDYKGDENCIIICPIKTEELSSEKENIYGYIVITQIEDSVDEKNILIIETISNSISPIIRQMEEKEKKTEGMIKDSRFMFYRAIEEFTFMKKEYDMDFKVYYKIFRPLPFTRISLENYDYENIYCYDNVIMVISLGDEEIIKDDFDGFVTGETGSEIEKNIIKNISI</sequence>
<evidence type="ECO:0000313" key="2">
    <source>
        <dbReference type="Proteomes" id="UP001314903"/>
    </source>
</evidence>
<accession>A0ABS4KEW7</accession>
<proteinExistence type="predicted"/>
<reference evidence="1 2" key="1">
    <citation type="submission" date="2021-03" db="EMBL/GenBank/DDBJ databases">
        <title>Genomic Encyclopedia of Type Strains, Phase IV (KMG-IV): sequencing the most valuable type-strain genomes for metagenomic binning, comparative biology and taxonomic classification.</title>
        <authorList>
            <person name="Goeker M."/>
        </authorList>
    </citation>
    <scope>NUCLEOTIDE SEQUENCE [LARGE SCALE GENOMIC DNA]</scope>
    <source>
        <strain evidence="1 2">DSM 27512</strain>
    </source>
</reference>
<protein>
    <recommendedName>
        <fullName evidence="3">GAF domain-containing protein</fullName>
    </recommendedName>
</protein>
<dbReference type="Proteomes" id="UP001314903">
    <property type="component" value="Unassembled WGS sequence"/>
</dbReference>
<comment type="caution">
    <text evidence="1">The sequence shown here is derived from an EMBL/GenBank/DDBJ whole genome shotgun (WGS) entry which is preliminary data.</text>
</comment>
<organism evidence="1 2">
    <name type="scientific">Acetoanaerobium pronyense</name>
    <dbReference type="NCBI Taxonomy" id="1482736"/>
    <lineage>
        <taxon>Bacteria</taxon>
        <taxon>Bacillati</taxon>
        <taxon>Bacillota</taxon>
        <taxon>Clostridia</taxon>
        <taxon>Peptostreptococcales</taxon>
        <taxon>Filifactoraceae</taxon>
        <taxon>Acetoanaerobium</taxon>
    </lineage>
</organism>
<evidence type="ECO:0008006" key="3">
    <source>
        <dbReference type="Google" id="ProtNLM"/>
    </source>
</evidence>
<evidence type="ECO:0000313" key="1">
    <source>
        <dbReference type="EMBL" id="MBP2026300.1"/>
    </source>
</evidence>
<dbReference type="RefSeq" id="WP_209658217.1">
    <property type="nucleotide sequence ID" value="NZ_JAGGLI010000001.1"/>
</dbReference>